<dbReference type="GO" id="GO:0006012">
    <property type="term" value="P:galactose metabolic process"/>
    <property type="evidence" value="ECO:0007669"/>
    <property type="project" value="UniProtKB-UniPathway"/>
</dbReference>
<dbReference type="AlphaFoldDB" id="A0A4R6PSW2"/>
<dbReference type="InterPro" id="IPR016040">
    <property type="entry name" value="NAD(P)-bd_dom"/>
</dbReference>
<dbReference type="EMBL" id="SNXI01000002">
    <property type="protein sequence ID" value="TDP40217.1"/>
    <property type="molecule type" value="Genomic_DNA"/>
</dbReference>
<dbReference type="GO" id="GO:0005829">
    <property type="term" value="C:cytosol"/>
    <property type="evidence" value="ECO:0007669"/>
    <property type="project" value="TreeGrafter"/>
</dbReference>
<evidence type="ECO:0000256" key="1">
    <source>
        <dbReference type="ARBA" id="ARBA00000083"/>
    </source>
</evidence>
<comment type="caution">
    <text evidence="11">The sequence shown here is derived from an EMBL/GenBank/DDBJ whole genome shotgun (WGS) entry which is preliminary data.</text>
</comment>
<evidence type="ECO:0000256" key="3">
    <source>
        <dbReference type="ARBA" id="ARBA00004947"/>
    </source>
</evidence>
<evidence type="ECO:0000256" key="8">
    <source>
        <dbReference type="ARBA" id="ARBA00023235"/>
    </source>
</evidence>
<dbReference type="NCBIfam" id="NF007956">
    <property type="entry name" value="PRK10675.1"/>
    <property type="match status" value="1"/>
</dbReference>
<name>A0A4R6PSW2_9GAMM</name>
<evidence type="ECO:0000256" key="4">
    <source>
        <dbReference type="ARBA" id="ARBA00007637"/>
    </source>
</evidence>
<evidence type="ECO:0000313" key="11">
    <source>
        <dbReference type="EMBL" id="TDP40217.1"/>
    </source>
</evidence>
<gene>
    <name evidence="11" type="ORF">DEU29_102117</name>
</gene>
<dbReference type="Proteomes" id="UP000295531">
    <property type="component" value="Unassembled WGS sequence"/>
</dbReference>
<evidence type="ECO:0000256" key="5">
    <source>
        <dbReference type="ARBA" id="ARBA00013189"/>
    </source>
</evidence>
<dbReference type="Gene3D" id="3.40.50.720">
    <property type="entry name" value="NAD(P)-binding Rossmann-like Domain"/>
    <property type="match status" value="1"/>
</dbReference>
<dbReference type="InterPro" id="IPR005886">
    <property type="entry name" value="UDP_G4E"/>
</dbReference>
<evidence type="ECO:0000313" key="12">
    <source>
        <dbReference type="Proteomes" id="UP000295531"/>
    </source>
</evidence>
<dbReference type="PANTHER" id="PTHR43725:SF47">
    <property type="entry name" value="UDP-GLUCOSE 4-EPIMERASE"/>
    <property type="match status" value="1"/>
</dbReference>
<organism evidence="11 12">
    <name type="scientific">Idiomarina aquatica</name>
    <dbReference type="NCBI Taxonomy" id="1327752"/>
    <lineage>
        <taxon>Bacteria</taxon>
        <taxon>Pseudomonadati</taxon>
        <taxon>Pseudomonadota</taxon>
        <taxon>Gammaproteobacteria</taxon>
        <taxon>Alteromonadales</taxon>
        <taxon>Idiomarinaceae</taxon>
        <taxon>Idiomarina</taxon>
    </lineage>
</organism>
<feature type="domain" description="NAD(P)-binding" evidence="10">
    <location>
        <begin position="4"/>
        <end position="329"/>
    </location>
</feature>
<dbReference type="InterPro" id="IPR036291">
    <property type="entry name" value="NAD(P)-bd_dom_sf"/>
</dbReference>
<dbReference type="NCBIfam" id="TIGR01179">
    <property type="entry name" value="galE"/>
    <property type="match status" value="1"/>
</dbReference>
<evidence type="ECO:0000256" key="6">
    <source>
        <dbReference type="ARBA" id="ARBA00018569"/>
    </source>
</evidence>
<dbReference type="Gene3D" id="3.90.25.10">
    <property type="entry name" value="UDP-galactose 4-epimerase, domain 1"/>
    <property type="match status" value="1"/>
</dbReference>
<dbReference type="SUPFAM" id="SSF51735">
    <property type="entry name" value="NAD(P)-binding Rossmann-fold domains"/>
    <property type="match status" value="1"/>
</dbReference>
<protein>
    <recommendedName>
        <fullName evidence="6 9">UDP-glucose 4-epimerase</fullName>
        <ecNumber evidence="5 9">5.1.3.2</ecNumber>
    </recommendedName>
</protein>
<dbReference type="RefSeq" id="WP_133538680.1">
    <property type="nucleotide sequence ID" value="NZ_SNXI01000002.1"/>
</dbReference>
<dbReference type="UniPathway" id="UPA00214"/>
<keyword evidence="9" id="KW-0119">Carbohydrate metabolism</keyword>
<dbReference type="PRINTS" id="PR01713">
    <property type="entry name" value="NUCEPIMERASE"/>
</dbReference>
<evidence type="ECO:0000256" key="9">
    <source>
        <dbReference type="RuleBase" id="RU366046"/>
    </source>
</evidence>
<dbReference type="EC" id="5.1.3.2" evidence="5 9"/>
<comment type="catalytic activity">
    <reaction evidence="1 9">
        <text>UDP-alpha-D-glucose = UDP-alpha-D-galactose</text>
        <dbReference type="Rhea" id="RHEA:22168"/>
        <dbReference type="ChEBI" id="CHEBI:58885"/>
        <dbReference type="ChEBI" id="CHEBI:66914"/>
        <dbReference type="EC" id="5.1.3.2"/>
    </reaction>
</comment>
<dbReference type="CDD" id="cd05247">
    <property type="entry name" value="UDP_G4E_1_SDR_e"/>
    <property type="match status" value="1"/>
</dbReference>
<keyword evidence="12" id="KW-1185">Reference proteome</keyword>
<evidence type="ECO:0000259" key="10">
    <source>
        <dbReference type="Pfam" id="PF16363"/>
    </source>
</evidence>
<comment type="pathway">
    <text evidence="3 9">Carbohydrate metabolism; galactose metabolism.</text>
</comment>
<keyword evidence="7 9" id="KW-0520">NAD</keyword>
<evidence type="ECO:0000256" key="2">
    <source>
        <dbReference type="ARBA" id="ARBA00001911"/>
    </source>
</evidence>
<comment type="cofactor">
    <cofactor evidence="2 9">
        <name>NAD(+)</name>
        <dbReference type="ChEBI" id="CHEBI:57540"/>
    </cofactor>
</comment>
<dbReference type="Pfam" id="PF16363">
    <property type="entry name" value="GDP_Man_Dehyd"/>
    <property type="match status" value="1"/>
</dbReference>
<sequence>MKVLVTGGAGFIGTHIIVCLLERGHDVHVLDDFSNSSEKALKRVKNITGKFIRFTKGSILDGALLSYLFANESFDSVIHLAAFKAVGESSTNPLKYYENNVVGTLVLSRAMKNFGVKRLIFSSSATVYGDGVQMPLTESSCVQDPTNPYGRTKLMMEQILTDLAKSDPSWDITVLRYFNPVGAHSSGLIGEDPNGIPNNLMPFVSQVAVGKRDKVSVFGNDYDTPDGTGVRDYIHIEDLALGHVKALEKQNSDQRGSSRNIKIYNLGTGRGYSVLEVIEAFSRASGKKIPYEIVKRRPGDVAKCWADPSKSELELGWKATRDLIQMCRDAWNWQVNNPEGYE</sequence>
<evidence type="ECO:0000256" key="7">
    <source>
        <dbReference type="ARBA" id="ARBA00023027"/>
    </source>
</evidence>
<dbReference type="GO" id="GO:0003978">
    <property type="term" value="F:UDP-glucose 4-epimerase activity"/>
    <property type="evidence" value="ECO:0007669"/>
    <property type="project" value="UniProtKB-UniRule"/>
</dbReference>
<dbReference type="OrthoDB" id="9803010at2"/>
<reference evidence="11 12" key="1">
    <citation type="submission" date="2019-03" db="EMBL/GenBank/DDBJ databases">
        <title>Freshwater and sediment microbial communities from various areas in North America, analyzing microbe dynamics in response to fracking.</title>
        <authorList>
            <person name="Lamendella R."/>
        </authorList>
    </citation>
    <scope>NUCLEOTIDE SEQUENCE [LARGE SCALE GENOMIC DNA]</scope>
    <source>
        <strain evidence="11 12">18_TX</strain>
    </source>
</reference>
<comment type="subunit">
    <text evidence="9">Homodimer.</text>
</comment>
<comment type="similarity">
    <text evidence="4 9">Belongs to the NAD(P)-dependent epimerase/dehydratase family.</text>
</comment>
<accession>A0A4R6PSW2</accession>
<keyword evidence="8 9" id="KW-0413">Isomerase</keyword>
<dbReference type="PANTHER" id="PTHR43725">
    <property type="entry name" value="UDP-GLUCOSE 4-EPIMERASE"/>
    <property type="match status" value="1"/>
</dbReference>
<proteinExistence type="inferred from homology"/>